<accession>A0AA39H4A3</accession>
<evidence type="ECO:0000313" key="3">
    <source>
        <dbReference type="Proteomes" id="UP001175271"/>
    </source>
</evidence>
<keyword evidence="3" id="KW-1185">Reference proteome</keyword>
<feature type="signal peptide" evidence="1">
    <location>
        <begin position="1"/>
        <end position="18"/>
    </location>
</feature>
<dbReference type="AlphaFoldDB" id="A0AA39H4A3"/>
<proteinExistence type="predicted"/>
<reference evidence="2" key="1">
    <citation type="submission" date="2023-06" db="EMBL/GenBank/DDBJ databases">
        <title>Genomic analysis of the entomopathogenic nematode Steinernema hermaphroditum.</title>
        <authorList>
            <person name="Schwarz E.M."/>
            <person name="Heppert J.K."/>
            <person name="Baniya A."/>
            <person name="Schwartz H.T."/>
            <person name="Tan C.-H."/>
            <person name="Antoshechkin I."/>
            <person name="Sternberg P.W."/>
            <person name="Goodrich-Blair H."/>
            <person name="Dillman A.R."/>
        </authorList>
    </citation>
    <scope>NUCLEOTIDE SEQUENCE</scope>
    <source>
        <strain evidence="2">PS9179</strain>
        <tissue evidence="2">Whole animal</tissue>
    </source>
</reference>
<keyword evidence="1" id="KW-0732">Signal</keyword>
<comment type="caution">
    <text evidence="2">The sequence shown here is derived from an EMBL/GenBank/DDBJ whole genome shotgun (WGS) entry which is preliminary data.</text>
</comment>
<gene>
    <name evidence="2" type="ORF">QR680_002842</name>
</gene>
<protein>
    <submittedName>
        <fullName evidence="2">Uncharacterized protein</fullName>
    </submittedName>
</protein>
<dbReference type="Proteomes" id="UP001175271">
    <property type="component" value="Unassembled WGS sequence"/>
</dbReference>
<evidence type="ECO:0000256" key="1">
    <source>
        <dbReference type="SAM" id="SignalP"/>
    </source>
</evidence>
<evidence type="ECO:0000313" key="2">
    <source>
        <dbReference type="EMBL" id="KAK0398978.1"/>
    </source>
</evidence>
<sequence length="215" mass="23230">MLFAITVFVLTCTHLSNACGAGGVGGGANADDNRIIQNPTFSMDFSPPVAWTYPENNAQALQSFFPGQPLTQTEANIKANSDIEAAVLAAVVDSALPTQGITVRSAYTAQEISDCRKATGQMTTAGQRFGLVESGAVVRTITPSEATIDPMKCQQRNFYSIAAMQPTLTDYTIQTTVQIEGLTATKFQLRQIARQMMVAMNFRYNARFAAEIQVQ</sequence>
<dbReference type="EMBL" id="JAUCMV010000005">
    <property type="protein sequence ID" value="KAK0398978.1"/>
    <property type="molecule type" value="Genomic_DNA"/>
</dbReference>
<name>A0AA39H4A3_9BILA</name>
<organism evidence="2 3">
    <name type="scientific">Steinernema hermaphroditum</name>
    <dbReference type="NCBI Taxonomy" id="289476"/>
    <lineage>
        <taxon>Eukaryota</taxon>
        <taxon>Metazoa</taxon>
        <taxon>Ecdysozoa</taxon>
        <taxon>Nematoda</taxon>
        <taxon>Chromadorea</taxon>
        <taxon>Rhabditida</taxon>
        <taxon>Tylenchina</taxon>
        <taxon>Panagrolaimomorpha</taxon>
        <taxon>Strongyloidoidea</taxon>
        <taxon>Steinernematidae</taxon>
        <taxon>Steinernema</taxon>
    </lineage>
</organism>
<feature type="chain" id="PRO_5041237966" evidence="1">
    <location>
        <begin position="19"/>
        <end position="215"/>
    </location>
</feature>